<sequence length="58" mass="6374">MLIPRSSATSLAVDSWGTEKYPVRSAATDTVREHPKGPGLCRSMHYCNGCEQPFETFG</sequence>
<organism evidence="2 3">
    <name type="scientific">Halobium palmae</name>
    <dbReference type="NCBI Taxonomy" id="1776492"/>
    <lineage>
        <taxon>Archaea</taxon>
        <taxon>Methanobacteriati</taxon>
        <taxon>Methanobacteriota</taxon>
        <taxon>Stenosarchaea group</taxon>
        <taxon>Halobacteria</taxon>
        <taxon>Halobacteriales</taxon>
        <taxon>Haloferacaceae</taxon>
        <taxon>Halobium</taxon>
    </lineage>
</organism>
<keyword evidence="3" id="KW-1185">Reference proteome</keyword>
<accession>A0ABD5S1M6</accession>
<feature type="domain" description="PaaD zinc beta ribbon" evidence="1">
    <location>
        <begin position="27"/>
        <end position="57"/>
    </location>
</feature>
<name>A0ABD5S1M6_9EURY</name>
<proteinExistence type="predicted"/>
<reference evidence="2 3" key="1">
    <citation type="journal article" date="2019" name="Int. J. Syst. Evol. Microbiol.">
        <title>The Global Catalogue of Microorganisms (GCM) 10K type strain sequencing project: providing services to taxonomists for standard genome sequencing and annotation.</title>
        <authorList>
            <consortium name="The Broad Institute Genomics Platform"/>
            <consortium name="The Broad Institute Genome Sequencing Center for Infectious Disease"/>
            <person name="Wu L."/>
            <person name="Ma J."/>
        </authorList>
    </citation>
    <scope>NUCLEOTIDE SEQUENCE [LARGE SCALE GENOMIC DNA]</scope>
    <source>
        <strain evidence="2 3">NBRC 111368</strain>
    </source>
</reference>
<evidence type="ECO:0000313" key="3">
    <source>
        <dbReference type="Proteomes" id="UP001596328"/>
    </source>
</evidence>
<evidence type="ECO:0000313" key="2">
    <source>
        <dbReference type="EMBL" id="MFC6725148.1"/>
    </source>
</evidence>
<evidence type="ECO:0000259" key="1">
    <source>
        <dbReference type="Pfam" id="PF23451"/>
    </source>
</evidence>
<dbReference type="AlphaFoldDB" id="A0ABD5S1M6"/>
<dbReference type="InterPro" id="IPR056572">
    <property type="entry name" value="Zn_ribbon_PaaD"/>
</dbReference>
<dbReference type="EMBL" id="JBHSWU010000404">
    <property type="protein sequence ID" value="MFC6725148.1"/>
    <property type="molecule type" value="Genomic_DNA"/>
</dbReference>
<comment type="caution">
    <text evidence="2">The sequence shown here is derived from an EMBL/GenBank/DDBJ whole genome shotgun (WGS) entry which is preliminary data.</text>
</comment>
<dbReference type="Proteomes" id="UP001596328">
    <property type="component" value="Unassembled WGS sequence"/>
</dbReference>
<protein>
    <recommendedName>
        <fullName evidence="1">PaaD zinc beta ribbon domain-containing protein</fullName>
    </recommendedName>
</protein>
<gene>
    <name evidence="2" type="ORF">ACFQE1_12360</name>
</gene>
<dbReference type="Pfam" id="PF23451">
    <property type="entry name" value="Zn_ribbon_PaaD"/>
    <property type="match status" value="1"/>
</dbReference>